<evidence type="ECO:0000313" key="1">
    <source>
        <dbReference type="EMBL" id="MCQ4840437.1"/>
    </source>
</evidence>
<sequence>MKTSDLVRKLPDVYRKDPKSNNYKLLQLSAEALEELREAAALTEESQDIRTAIGKTLDLHGEKVGQPRGSADDARYRVLLYHKMARDRGDGTQPDISVALQNIMECGPGEFTIRDREDRDRRVRMRVAGTQVLEQSPASKAEIKAILDQLLPAGVSFSFQIPYLSEFLLEQSLAPVLFTIRAGVDFWALKPVPLDGSRLLDGSWKPGFWRFGLFLPHAFRLRWACRLPVRSGASVTMHSPVWRLDGTYLLDGTKRLRAGQTKKEDF</sequence>
<dbReference type="GeneID" id="90533402"/>
<gene>
    <name evidence="1" type="ORF">NE695_10995</name>
</gene>
<reference evidence="1 2" key="1">
    <citation type="submission" date="2022-06" db="EMBL/GenBank/DDBJ databases">
        <title>Isolation of gut microbiota from human fecal samples.</title>
        <authorList>
            <person name="Pamer E.G."/>
            <person name="Barat B."/>
            <person name="Waligurski E."/>
            <person name="Medina S."/>
            <person name="Paddock L."/>
            <person name="Mostad J."/>
        </authorList>
    </citation>
    <scope>NUCLEOTIDE SEQUENCE [LARGE SCALE GENOMIC DNA]</scope>
    <source>
        <strain evidence="1 2">DFI.9.73</strain>
    </source>
</reference>
<keyword evidence="2" id="KW-1185">Reference proteome</keyword>
<protein>
    <submittedName>
        <fullName evidence="1">Uncharacterized protein</fullName>
    </submittedName>
</protein>
<proteinExistence type="predicted"/>
<dbReference type="RefSeq" id="WP_066866463.1">
    <property type="nucleotide sequence ID" value="NZ_CABKVV010000014.1"/>
</dbReference>
<dbReference type="Proteomes" id="UP001524473">
    <property type="component" value="Unassembled WGS sequence"/>
</dbReference>
<evidence type="ECO:0000313" key="2">
    <source>
        <dbReference type="Proteomes" id="UP001524473"/>
    </source>
</evidence>
<accession>A0ABT1S0I5</accession>
<dbReference type="EMBL" id="JANFZH010000023">
    <property type="protein sequence ID" value="MCQ4840437.1"/>
    <property type="molecule type" value="Genomic_DNA"/>
</dbReference>
<name>A0ABT1S0I5_9FIRM</name>
<comment type="caution">
    <text evidence="1">The sequence shown here is derived from an EMBL/GenBank/DDBJ whole genome shotgun (WGS) entry which is preliminary data.</text>
</comment>
<organism evidence="1 2">
    <name type="scientific">Neglectibacter timonensis</name>
    <dbReference type="NCBI Taxonomy" id="1776382"/>
    <lineage>
        <taxon>Bacteria</taxon>
        <taxon>Bacillati</taxon>
        <taxon>Bacillota</taxon>
        <taxon>Clostridia</taxon>
        <taxon>Eubacteriales</taxon>
        <taxon>Oscillospiraceae</taxon>
        <taxon>Neglectibacter</taxon>
    </lineage>
</organism>